<accession>A0ABY8BN47</accession>
<feature type="signal peptide" evidence="2">
    <location>
        <begin position="1"/>
        <end position="26"/>
    </location>
</feature>
<dbReference type="NCBIfam" id="NF038126">
    <property type="entry name" value="PEP_CTERM_FxDxF"/>
    <property type="match status" value="1"/>
</dbReference>
<keyword evidence="2" id="KW-0732">Signal</keyword>
<keyword evidence="1" id="KW-0812">Transmembrane</keyword>
<keyword evidence="1" id="KW-1133">Transmembrane helix</keyword>
<keyword evidence="1" id="KW-0472">Membrane</keyword>
<evidence type="ECO:0000256" key="1">
    <source>
        <dbReference type="SAM" id="Phobius"/>
    </source>
</evidence>
<evidence type="ECO:0000256" key="2">
    <source>
        <dbReference type="SAM" id="SignalP"/>
    </source>
</evidence>
<feature type="transmembrane region" description="Helical" evidence="1">
    <location>
        <begin position="157"/>
        <end position="173"/>
    </location>
</feature>
<feature type="domain" description="Ice-binding protein C-terminal" evidence="3">
    <location>
        <begin position="152"/>
        <end position="176"/>
    </location>
</feature>
<dbReference type="EMBL" id="CP119083">
    <property type="protein sequence ID" value="WEF35779.1"/>
    <property type="molecule type" value="Genomic_DNA"/>
</dbReference>
<feature type="chain" id="PRO_5047195026" evidence="2">
    <location>
        <begin position="27"/>
        <end position="179"/>
    </location>
</feature>
<evidence type="ECO:0000313" key="4">
    <source>
        <dbReference type="EMBL" id="WEF35779.1"/>
    </source>
</evidence>
<dbReference type="Pfam" id="PF07589">
    <property type="entry name" value="PEP-CTERM"/>
    <property type="match status" value="1"/>
</dbReference>
<protein>
    <submittedName>
        <fullName evidence="4">FxDxF family PEP-CTERM protein</fullName>
    </submittedName>
</protein>
<dbReference type="InterPro" id="IPR013424">
    <property type="entry name" value="Ice-binding_C"/>
</dbReference>
<evidence type="ECO:0000313" key="5">
    <source>
        <dbReference type="Proteomes" id="UP001216510"/>
    </source>
</evidence>
<gene>
    <name evidence="4" type="ORF">PX653_13845</name>
</gene>
<proteinExistence type="predicted"/>
<evidence type="ECO:0000259" key="3">
    <source>
        <dbReference type="Pfam" id="PF07589"/>
    </source>
</evidence>
<sequence length="179" mass="19024">MNITKFFRAALVIGALFAGLTQSAQADIYTHTGDTTGGPTYNRPLEGLSDLSAIGTDVAYRTFNFNLSAMGEYTFLLTSDYDGFMFIYQDSFDAADPLTNALGGSDDLFGGTTSGFYGDLDAGNYVLVFTGYANNDAGKFSVTIGGPGVITAVPEPATYMMLALGLAAVGYAQRRKMQR</sequence>
<dbReference type="Proteomes" id="UP001216510">
    <property type="component" value="Chromosome"/>
</dbReference>
<name>A0ABY8BN47_9BURK</name>
<keyword evidence="5" id="KW-1185">Reference proteome</keyword>
<organism evidence="4 5">
    <name type="scientific">Pseudoduganella chitinolytica</name>
    <dbReference type="NCBI Taxonomy" id="34070"/>
    <lineage>
        <taxon>Bacteria</taxon>
        <taxon>Pseudomonadati</taxon>
        <taxon>Pseudomonadota</taxon>
        <taxon>Betaproteobacteria</taxon>
        <taxon>Burkholderiales</taxon>
        <taxon>Oxalobacteraceae</taxon>
        <taxon>Telluria group</taxon>
        <taxon>Pseudoduganella</taxon>
    </lineage>
</organism>
<dbReference type="RefSeq" id="WP_277418426.1">
    <property type="nucleotide sequence ID" value="NZ_CP119083.1"/>
</dbReference>
<dbReference type="NCBIfam" id="TIGR02595">
    <property type="entry name" value="PEP_CTERM"/>
    <property type="match status" value="1"/>
</dbReference>
<reference evidence="4 5" key="1">
    <citation type="submission" date="2023-02" db="EMBL/GenBank/DDBJ databases">
        <title>Gemone sequence of Telluria chitinolytica ACM 3522T.</title>
        <authorList>
            <person name="Frediansyah A."/>
            <person name="Miess H."/>
            <person name="Gross H."/>
        </authorList>
    </citation>
    <scope>NUCLEOTIDE SEQUENCE [LARGE SCALE GENOMIC DNA]</scope>
    <source>
        <strain evidence="4 5">ACM 3522</strain>
    </source>
</reference>